<reference evidence="10 11" key="1">
    <citation type="submission" date="2014-02" db="EMBL/GenBank/DDBJ databases">
        <title>Comparative genomics and transcriptomics to identify genetic mechanisms underlying the emergence of carbapenem resistant Acinetobacter baumannii (CRAb).</title>
        <authorList>
            <person name="Harris A.D."/>
            <person name="Johnson K.J."/>
            <person name="George J."/>
            <person name="Shefchek K."/>
            <person name="Daugherty S.C."/>
            <person name="Parankush S."/>
            <person name="Sadzewicz L."/>
            <person name="Tallon L."/>
            <person name="Sengamalay N."/>
            <person name="Hazen T.H."/>
            <person name="Rasko D.A."/>
        </authorList>
    </citation>
    <scope>NUCLEOTIDE SEQUENCE [LARGE SCALE GENOMIC DNA]</scope>
    <source>
        <strain evidence="10 11">1295743</strain>
    </source>
</reference>
<dbReference type="Gene3D" id="3.10.450.70">
    <property type="entry name" value="Disulphide bond isomerase, DsbC/G, N-terminal"/>
    <property type="match status" value="1"/>
</dbReference>
<dbReference type="SUPFAM" id="SSF54423">
    <property type="entry name" value="DsbC/DsbG N-terminal domain-like"/>
    <property type="match status" value="1"/>
</dbReference>
<dbReference type="InterPro" id="IPR018950">
    <property type="entry name" value="DiS-bond_isomerase_DsbC/G_N"/>
</dbReference>
<protein>
    <recommendedName>
        <fullName evidence="7">Thiol:disulfide interchange protein</fullName>
    </recommendedName>
</protein>
<dbReference type="InterPro" id="IPR036249">
    <property type="entry name" value="Thioredoxin-like_sf"/>
</dbReference>
<keyword evidence="5" id="KW-1015">Disulfide bond</keyword>
<evidence type="ECO:0000256" key="6">
    <source>
        <dbReference type="ARBA" id="ARBA00023284"/>
    </source>
</evidence>
<dbReference type="InterPro" id="IPR012336">
    <property type="entry name" value="Thioredoxin-like_fold"/>
</dbReference>
<evidence type="ECO:0000259" key="9">
    <source>
        <dbReference type="PROSITE" id="PS51352"/>
    </source>
</evidence>
<comment type="subcellular location">
    <subcellularLocation>
        <location evidence="1 7">Periplasm</location>
    </subcellularLocation>
</comment>
<dbReference type="PROSITE" id="PS51352">
    <property type="entry name" value="THIOREDOXIN_2"/>
    <property type="match status" value="1"/>
</dbReference>
<dbReference type="Proteomes" id="UP000020595">
    <property type="component" value="Unassembled WGS sequence"/>
</dbReference>
<evidence type="ECO:0000256" key="4">
    <source>
        <dbReference type="ARBA" id="ARBA00022764"/>
    </source>
</evidence>
<dbReference type="PATRIC" id="fig|1310613.3.peg.893"/>
<dbReference type="Gene3D" id="3.40.30.10">
    <property type="entry name" value="Glutaredoxin"/>
    <property type="match status" value="1"/>
</dbReference>
<dbReference type="PANTHER" id="PTHR35272:SF3">
    <property type="entry name" value="THIOL:DISULFIDE INTERCHANGE PROTEIN DSBC"/>
    <property type="match status" value="1"/>
</dbReference>
<dbReference type="CDD" id="cd03020">
    <property type="entry name" value="DsbA_DsbC_DsbG"/>
    <property type="match status" value="1"/>
</dbReference>
<feature type="coiled-coil region" evidence="8">
    <location>
        <begin position="51"/>
        <end position="78"/>
    </location>
</feature>
<evidence type="ECO:0000256" key="1">
    <source>
        <dbReference type="ARBA" id="ARBA00004418"/>
    </source>
</evidence>
<dbReference type="PROSITE" id="PS51257">
    <property type="entry name" value="PROKAR_LIPOPROTEIN"/>
    <property type="match status" value="1"/>
</dbReference>
<accession>A0A009I8Z1</accession>
<evidence type="ECO:0000256" key="2">
    <source>
        <dbReference type="ARBA" id="ARBA00009813"/>
    </source>
</evidence>
<name>A0A009I8Z1_ACIB9</name>
<dbReference type="PANTHER" id="PTHR35272">
    <property type="entry name" value="THIOL:DISULFIDE INTERCHANGE PROTEIN DSBC-RELATED"/>
    <property type="match status" value="1"/>
</dbReference>
<dbReference type="EMBL" id="JEWH01000007">
    <property type="protein sequence ID" value="EXB06901.1"/>
    <property type="molecule type" value="Genomic_DNA"/>
</dbReference>
<evidence type="ECO:0000256" key="8">
    <source>
        <dbReference type="SAM" id="Coils"/>
    </source>
</evidence>
<dbReference type="InterPro" id="IPR013766">
    <property type="entry name" value="Thioredoxin_domain"/>
</dbReference>
<dbReference type="SUPFAM" id="SSF52833">
    <property type="entry name" value="Thioredoxin-like"/>
    <property type="match status" value="1"/>
</dbReference>
<dbReference type="GO" id="GO:0042597">
    <property type="term" value="C:periplasmic space"/>
    <property type="evidence" value="ECO:0007669"/>
    <property type="project" value="UniProtKB-SubCell"/>
</dbReference>
<evidence type="ECO:0000313" key="11">
    <source>
        <dbReference type="Proteomes" id="UP000020595"/>
    </source>
</evidence>
<evidence type="ECO:0000256" key="3">
    <source>
        <dbReference type="ARBA" id="ARBA00022729"/>
    </source>
</evidence>
<feature type="chain" id="PRO_5001446487" description="Thiol:disulfide interchange protein" evidence="7">
    <location>
        <begin position="23"/>
        <end position="271"/>
    </location>
</feature>
<evidence type="ECO:0000313" key="10">
    <source>
        <dbReference type="EMBL" id="EXB06901.1"/>
    </source>
</evidence>
<dbReference type="Pfam" id="PF10411">
    <property type="entry name" value="DsbC_N"/>
    <property type="match status" value="1"/>
</dbReference>
<dbReference type="InterPro" id="IPR033954">
    <property type="entry name" value="DiS-bond_Isoase_DsbC/G"/>
</dbReference>
<keyword evidence="8" id="KW-0175">Coiled coil</keyword>
<feature type="signal peptide" evidence="7">
    <location>
        <begin position="1"/>
        <end position="22"/>
    </location>
</feature>
<proteinExistence type="inferred from homology"/>
<dbReference type="AlphaFoldDB" id="A0A009I8Z1"/>
<gene>
    <name evidence="10" type="ORF">J512_0935</name>
</gene>
<organism evidence="10 11">
    <name type="scientific">Acinetobacter baumannii (strain 1295743)</name>
    <dbReference type="NCBI Taxonomy" id="1310613"/>
    <lineage>
        <taxon>Bacteria</taxon>
        <taxon>Pseudomonadati</taxon>
        <taxon>Pseudomonadota</taxon>
        <taxon>Gammaproteobacteria</taxon>
        <taxon>Moraxellales</taxon>
        <taxon>Moraxellaceae</taxon>
        <taxon>Acinetobacter</taxon>
        <taxon>Acinetobacter calcoaceticus/baumannii complex</taxon>
    </lineage>
</organism>
<dbReference type="RefSeq" id="WP_032050822.1">
    <property type="nucleotide sequence ID" value="NZ_JEWH01000007.1"/>
</dbReference>
<keyword evidence="3 7" id="KW-0732">Signal</keyword>
<comment type="function">
    <text evidence="7">Required for disulfide bond formation in some periplasmic proteins. Acts by transferring its disulfide bond to other proteins and is reduced in the process.</text>
</comment>
<keyword evidence="4 7" id="KW-0574">Periplasm</keyword>
<sequence length="271" mass="30123">MSFTRSQIFLACALATSLLFSACSKENKPQKEDALTATAPATGEASTIIERNAKQRLIETLQKQFKNANINVKILDIKPTEVPNLYWVNLEGMTSVYTTSDGKYLIQGDVIRLGGKELHNIGDSLQASENKKHFAALKNEDLIVYPAKGGKAKHVIYVFTDASCPYCHKLHEHLAEINEKGIEVRYIAWPRGEQFMPTMEAVWCSADRKAAFDQAVQGISIPPAQCKNPVREQYQLGLNMGVNGTPAIYNVDGEYLGGYLTPDELIKRLDK</sequence>
<keyword evidence="6 7" id="KW-0676">Redox-active center</keyword>
<comment type="similarity">
    <text evidence="2 7">Belongs to the thioredoxin family. DsbC subfamily.</text>
</comment>
<dbReference type="Pfam" id="PF13098">
    <property type="entry name" value="Thioredoxin_2"/>
    <property type="match status" value="1"/>
</dbReference>
<evidence type="ECO:0000256" key="5">
    <source>
        <dbReference type="ARBA" id="ARBA00023157"/>
    </source>
</evidence>
<feature type="domain" description="Thioredoxin" evidence="9">
    <location>
        <begin position="133"/>
        <end position="271"/>
    </location>
</feature>
<dbReference type="InterPro" id="IPR009094">
    <property type="entry name" value="DiS-bond_isomerase_DsbC/G_N_sf"/>
</dbReference>
<dbReference type="InterPro" id="IPR051470">
    <property type="entry name" value="Thiol:disulfide_interchange"/>
</dbReference>
<comment type="caution">
    <text evidence="10">The sequence shown here is derived from an EMBL/GenBank/DDBJ whole genome shotgun (WGS) entry which is preliminary data.</text>
</comment>
<evidence type="ECO:0000256" key="7">
    <source>
        <dbReference type="RuleBase" id="RU364038"/>
    </source>
</evidence>